<feature type="region of interest" description="Disordered" evidence="12">
    <location>
        <begin position="92"/>
        <end position="117"/>
    </location>
</feature>
<evidence type="ECO:0000256" key="5">
    <source>
        <dbReference type="ARBA" id="ARBA00022763"/>
    </source>
</evidence>
<organism evidence="15 16">
    <name type="scientific">Halolamina pelagica</name>
    <dbReference type="NCBI Taxonomy" id="699431"/>
    <lineage>
        <taxon>Archaea</taxon>
        <taxon>Methanobacteriati</taxon>
        <taxon>Methanobacteriota</taxon>
        <taxon>Stenosarchaea group</taxon>
        <taxon>Halobacteria</taxon>
        <taxon>Halobacteriales</taxon>
        <taxon>Haloferacaceae</taxon>
    </lineage>
</organism>
<proteinExistence type="inferred from homology"/>
<comment type="cofactor">
    <cofactor evidence="11">
        <name>Mg(2+)</name>
        <dbReference type="ChEBI" id="CHEBI:18420"/>
    </cofactor>
    <text evidence="11">Binds 2 magnesium ions per subunit. They probably participate in the reaction catalyzed by the enzyme. May bind an additional third magnesium ion after substrate binding.</text>
</comment>
<dbReference type="CDD" id="cd09903">
    <property type="entry name" value="H3TH_FEN1-Arc"/>
    <property type="match status" value="1"/>
</dbReference>
<dbReference type="InterPro" id="IPR006086">
    <property type="entry name" value="XPG-I_dom"/>
</dbReference>
<keyword evidence="5 11" id="KW-0227">DNA damage</keyword>
<dbReference type="Gene3D" id="3.40.50.1010">
    <property type="entry name" value="5'-nuclease"/>
    <property type="match status" value="1"/>
</dbReference>
<feature type="binding site" evidence="11">
    <location>
        <position position="82"/>
    </location>
    <ligand>
        <name>Mg(2+)</name>
        <dbReference type="ChEBI" id="CHEBI:18420"/>
        <label>1</label>
    </ligand>
</feature>
<dbReference type="GO" id="GO:0003677">
    <property type="term" value="F:DNA binding"/>
    <property type="evidence" value="ECO:0007669"/>
    <property type="project" value="UniProtKB-UniRule"/>
</dbReference>
<dbReference type="InterPro" id="IPR008918">
    <property type="entry name" value="HhH2"/>
</dbReference>
<comment type="subunit">
    <text evidence="11">Interacts with PCNA. PCNA stimulates the nuclease activity without altering cleavage specificity.</text>
</comment>
<dbReference type="PANTHER" id="PTHR11081">
    <property type="entry name" value="FLAP ENDONUCLEASE FAMILY MEMBER"/>
    <property type="match status" value="1"/>
</dbReference>
<feature type="binding site" evidence="11">
    <location>
        <position position="225"/>
    </location>
    <ligand>
        <name>Mg(2+)</name>
        <dbReference type="ChEBI" id="CHEBI:18420"/>
        <label>2</label>
    </ligand>
</feature>
<comment type="function">
    <text evidence="11">Structure-specific nuclease with 5'-flap endonuclease and 5'-3' exonuclease activities involved in DNA replication and repair. During DNA replication, cleaves the 5'-overhanging flap structure that is generated by displacement synthesis when DNA polymerase encounters the 5'-end of a downstream Okazaki fragment. Binds the unpaired 3'-DNA end and kinks the DNA to facilitate 5' cleavage specificity. Cleaves one nucleotide into the double-stranded DNA from the junction in flap DNA, leaving a nick for ligation. Also involved in the base excision repair (BER) pathway. Acts as a genome stabilization factor that prevents flaps from equilibrating into structurs that lead to duplications and deletions. Also possesses 5'-3' exonuclease activity on nicked or gapped double-stranded DNA.</text>
</comment>
<evidence type="ECO:0000256" key="1">
    <source>
        <dbReference type="ARBA" id="ARBA00022705"/>
    </source>
</evidence>
<dbReference type="SMART" id="SM00279">
    <property type="entry name" value="HhH2"/>
    <property type="match status" value="1"/>
</dbReference>
<dbReference type="OrthoDB" id="9593at2157"/>
<dbReference type="InterPro" id="IPR006085">
    <property type="entry name" value="XPG_DNA_repair_N"/>
</dbReference>
<dbReference type="SMART" id="SM00484">
    <property type="entry name" value="XPGI"/>
    <property type="match status" value="1"/>
</dbReference>
<dbReference type="InterPro" id="IPR023426">
    <property type="entry name" value="Flap_endonuc"/>
</dbReference>
<evidence type="ECO:0000256" key="3">
    <source>
        <dbReference type="ARBA" id="ARBA00022723"/>
    </source>
</evidence>
<evidence type="ECO:0000256" key="9">
    <source>
        <dbReference type="ARBA" id="ARBA00023204"/>
    </source>
</evidence>
<dbReference type="EMBL" id="FOXI01000004">
    <property type="protein sequence ID" value="SFP49344.1"/>
    <property type="molecule type" value="Genomic_DNA"/>
</dbReference>
<dbReference type="GO" id="GO:0017108">
    <property type="term" value="F:5'-flap endonuclease activity"/>
    <property type="evidence" value="ECO:0007669"/>
    <property type="project" value="UniProtKB-UniRule"/>
</dbReference>
<feature type="binding site" evidence="11">
    <location>
        <position position="175"/>
    </location>
    <ligand>
        <name>Mg(2+)</name>
        <dbReference type="ChEBI" id="CHEBI:18420"/>
        <label>2</label>
    </ligand>
</feature>
<evidence type="ECO:0000313" key="16">
    <source>
        <dbReference type="Proteomes" id="UP000183769"/>
    </source>
</evidence>
<dbReference type="AlphaFoldDB" id="A0A1I5QSS3"/>
<keyword evidence="2 11" id="KW-0540">Nuclease</keyword>
<keyword evidence="7 11" id="KW-0269">Exonuclease</keyword>
<keyword evidence="9 11" id="KW-0234">DNA repair</keyword>
<dbReference type="InterPro" id="IPR019974">
    <property type="entry name" value="XPG_CS"/>
</dbReference>
<evidence type="ECO:0000256" key="6">
    <source>
        <dbReference type="ARBA" id="ARBA00022801"/>
    </source>
</evidence>
<dbReference type="SUPFAM" id="SSF47807">
    <property type="entry name" value="5' to 3' exonuclease, C-terminal subdomain"/>
    <property type="match status" value="1"/>
</dbReference>
<dbReference type="GO" id="GO:0008409">
    <property type="term" value="F:5'-3' exonuclease activity"/>
    <property type="evidence" value="ECO:0007669"/>
    <property type="project" value="UniProtKB-UniRule"/>
</dbReference>
<sequence>MGNADLRDVAAIEEVSFDSLAGSVVAVDAHNWLYRYLTTTVKFTADSVYTTGSGEEVANLVGVVQGLPKFFEHDVTPVLVFDGGVTDLKSDEVERRREQREKAEERRKEAAAAGDGVEAARLDARTQRLTDTIHETTRGLLDRLDVPYIEAPAEGEAQCAHMAARGDVDYAGSEDYDTMVFGAPRTLRQLTSKGDPELMDLQATLDEHGITYEQLVDVALLMGTDFNEGVSGYGPKTAVKAVKEHGDIWGVMEADDVYVENADRIRELFFDPPVTDEYDVDLDVDPDIDAARAYVVDEWEVDADEVERGFERIEESLVQTGLDDWT</sequence>
<keyword evidence="1 11" id="KW-0235">DNA replication</keyword>
<keyword evidence="16" id="KW-1185">Reference proteome</keyword>
<dbReference type="Pfam" id="PF00752">
    <property type="entry name" value="XPG_N"/>
    <property type="match status" value="1"/>
</dbReference>
<dbReference type="EC" id="3.1.-.-" evidence="11"/>
<gene>
    <name evidence="11" type="primary">fen</name>
    <name evidence="15" type="ORF">SAMN05216277_10470</name>
</gene>
<keyword evidence="8 11" id="KW-0460">Magnesium</keyword>
<dbReference type="NCBIfam" id="TIGR03674">
    <property type="entry name" value="fen_arch"/>
    <property type="match status" value="1"/>
</dbReference>
<feature type="binding site" evidence="11">
    <location>
        <position position="177"/>
    </location>
    <ligand>
        <name>Mg(2+)</name>
        <dbReference type="ChEBI" id="CHEBI:18420"/>
        <label>2</label>
    </ligand>
</feature>
<comment type="function">
    <text evidence="10">Structure-specific nuclease with 5'-flap endonuclease and 5'-3' exonuclease activities involved in DNA replication and repair. During DNA replication, cleaves the 5'-overhanging flap structure that is generated by displacement synthesis when DNA polymerase encounters the 5'-end of a downstream Okazaki fragment. Binds the unpaired 3'-DNA end and kinks the DNA to facilitate 5' cleavage specificity. Cleaves one nucleotide into the double-stranded DNA from the junction in flap DNA, leaving a nick for ligation. Also involved in the base excision repair (BER) pathway. Acts as a genome stabilization factor that prevents flaps from equilibrating into structures that lead to duplications and deletions. Also possesses 5'-3' exonuclease activity on nicked or gapped double-stranded DNA.</text>
</comment>
<evidence type="ECO:0000256" key="8">
    <source>
        <dbReference type="ARBA" id="ARBA00022842"/>
    </source>
</evidence>
<protein>
    <recommendedName>
        <fullName evidence="11">Flap endonuclease 1</fullName>
        <shortName evidence="11">FEN-1</shortName>
        <ecNumber evidence="11">3.1.-.-</ecNumber>
    </recommendedName>
    <alternativeName>
        <fullName evidence="11">Flap structure-specific endonuclease 1</fullName>
    </alternativeName>
</protein>
<dbReference type="RefSeq" id="WP_074876995.1">
    <property type="nucleotide sequence ID" value="NZ_FOXI01000004.1"/>
</dbReference>
<accession>A0A1I5QSS3</accession>
<evidence type="ECO:0000256" key="11">
    <source>
        <dbReference type="HAMAP-Rule" id="MF_00614"/>
    </source>
</evidence>
<reference evidence="16" key="1">
    <citation type="submission" date="2016-10" db="EMBL/GenBank/DDBJ databases">
        <authorList>
            <person name="Varghese N."/>
            <person name="Submissions S."/>
        </authorList>
    </citation>
    <scope>NUCLEOTIDE SEQUENCE [LARGE SCALE GENOMIC DNA]</scope>
    <source>
        <strain evidence="16">CGMCC 1.10329</strain>
    </source>
</reference>
<dbReference type="PANTHER" id="PTHR11081:SF9">
    <property type="entry name" value="FLAP ENDONUCLEASE 1"/>
    <property type="match status" value="1"/>
</dbReference>
<feature type="binding site" evidence="11">
    <location>
        <position position="28"/>
    </location>
    <ligand>
        <name>Mg(2+)</name>
        <dbReference type="ChEBI" id="CHEBI:18420"/>
        <label>1</label>
    </ligand>
</feature>
<feature type="binding site" evidence="11">
    <location>
        <position position="154"/>
    </location>
    <ligand>
        <name>Mg(2+)</name>
        <dbReference type="ChEBI" id="CHEBI:18420"/>
        <label>1</label>
    </ligand>
</feature>
<dbReference type="Proteomes" id="UP000183769">
    <property type="component" value="Unassembled WGS sequence"/>
</dbReference>
<feature type="domain" description="XPG-I" evidence="13">
    <location>
        <begin position="142"/>
        <end position="210"/>
    </location>
</feature>
<comment type="similarity">
    <text evidence="11">Belongs to the XPG/RAD2 endonuclease family. FEN1 subfamily.</text>
</comment>
<feature type="region of interest" description="Interaction with PCNA" evidence="11">
    <location>
        <begin position="318"/>
        <end position="326"/>
    </location>
</feature>
<dbReference type="InterPro" id="IPR029060">
    <property type="entry name" value="PIN-like_dom_sf"/>
</dbReference>
<feature type="domain" description="XPG N-terminal" evidence="14">
    <location>
        <begin position="1"/>
        <end position="103"/>
    </location>
</feature>
<comment type="caution">
    <text evidence="11">Lacks conserved residue(s) required for the propagation of feature annotation.</text>
</comment>
<dbReference type="Gene3D" id="1.10.150.20">
    <property type="entry name" value="5' to 3' exonuclease, C-terminal subdomain"/>
    <property type="match status" value="1"/>
</dbReference>
<evidence type="ECO:0000259" key="13">
    <source>
        <dbReference type="SMART" id="SM00484"/>
    </source>
</evidence>
<dbReference type="InterPro" id="IPR019973">
    <property type="entry name" value="Flap_endonuc_arc"/>
</dbReference>
<evidence type="ECO:0000256" key="7">
    <source>
        <dbReference type="ARBA" id="ARBA00022839"/>
    </source>
</evidence>
<dbReference type="GO" id="GO:0043137">
    <property type="term" value="P:DNA replication, removal of RNA primer"/>
    <property type="evidence" value="ECO:0007669"/>
    <property type="project" value="UniProtKB-UniRule"/>
</dbReference>
<keyword evidence="3 11" id="KW-0479">Metal-binding</keyword>
<dbReference type="Pfam" id="PF00867">
    <property type="entry name" value="XPG_I"/>
    <property type="match status" value="1"/>
</dbReference>
<evidence type="ECO:0000313" key="15">
    <source>
        <dbReference type="EMBL" id="SFP49344.1"/>
    </source>
</evidence>
<evidence type="ECO:0000256" key="4">
    <source>
        <dbReference type="ARBA" id="ARBA00022759"/>
    </source>
</evidence>
<keyword evidence="6 11" id="KW-0378">Hydrolase</keyword>
<name>A0A1I5QSS3_9EURY</name>
<dbReference type="HAMAP" id="MF_00614">
    <property type="entry name" value="Fen"/>
    <property type="match status" value="1"/>
</dbReference>
<dbReference type="PROSITE" id="PS00841">
    <property type="entry name" value="XPG_1"/>
    <property type="match status" value="1"/>
</dbReference>
<feature type="binding site" evidence="11">
    <location>
        <position position="156"/>
    </location>
    <ligand>
        <name>Mg(2+)</name>
        <dbReference type="ChEBI" id="CHEBI:18420"/>
        <label>1</label>
    </ligand>
</feature>
<dbReference type="GO" id="GO:0006281">
    <property type="term" value="P:DNA repair"/>
    <property type="evidence" value="ECO:0007669"/>
    <property type="project" value="UniProtKB-UniRule"/>
</dbReference>
<keyword evidence="4 11" id="KW-0255">Endonuclease</keyword>
<evidence type="ECO:0000256" key="12">
    <source>
        <dbReference type="SAM" id="MobiDB-lite"/>
    </source>
</evidence>
<dbReference type="InterPro" id="IPR036279">
    <property type="entry name" value="5-3_exonuclease_C_sf"/>
</dbReference>
<dbReference type="InterPro" id="IPR006084">
    <property type="entry name" value="XPG/Rad2"/>
</dbReference>
<evidence type="ECO:0000259" key="14">
    <source>
        <dbReference type="SMART" id="SM00485"/>
    </source>
</evidence>
<evidence type="ECO:0000256" key="10">
    <source>
        <dbReference type="ARBA" id="ARBA00024702"/>
    </source>
</evidence>
<dbReference type="SUPFAM" id="SSF88723">
    <property type="entry name" value="PIN domain-like"/>
    <property type="match status" value="1"/>
</dbReference>
<feature type="compositionally biased region" description="Basic and acidic residues" evidence="12">
    <location>
        <begin position="92"/>
        <end position="110"/>
    </location>
</feature>
<evidence type="ECO:0000256" key="2">
    <source>
        <dbReference type="ARBA" id="ARBA00022722"/>
    </source>
</evidence>
<dbReference type="PRINTS" id="PR00853">
    <property type="entry name" value="XPGRADSUPER"/>
</dbReference>
<dbReference type="SMART" id="SM00485">
    <property type="entry name" value="XPGN"/>
    <property type="match status" value="1"/>
</dbReference>
<dbReference type="GO" id="GO:0000287">
    <property type="term" value="F:magnesium ion binding"/>
    <property type="evidence" value="ECO:0007669"/>
    <property type="project" value="UniProtKB-UniRule"/>
</dbReference>